<comment type="caution">
    <text evidence="1">The sequence shown here is derived from an EMBL/GenBank/DDBJ whole genome shotgun (WGS) entry which is preliminary data.</text>
</comment>
<proteinExistence type="predicted"/>
<name>A0AAD5PNJ8_9CRUS</name>
<accession>A0AAD5PNJ8</accession>
<protein>
    <submittedName>
        <fullName evidence="1">Uncharacterized protein</fullName>
    </submittedName>
</protein>
<evidence type="ECO:0000313" key="2">
    <source>
        <dbReference type="Proteomes" id="UP000820818"/>
    </source>
</evidence>
<sequence length="331" mass="38805">MGLRTKNVQARPLRARYGSKKGSQSRVDFMKDIAHNDVESRFATRLDEFARRRKAGDKDAEAEEIDFIMNALPFLSDHYKENTVTESRSIYKDYLSKVEDVFTPVAVVEQTCNACCEGRLVPQGNVDDMVCEGCGEIEYGYSYFTKPEQTTARARVNRQQVYRPINHFNDMLIHFQGKELTYVPETVIDYIRNAAMVHFPMERTMTHVHTRKLLRLKKYNKYYRNIPNIMQRAFGIQPPQFTEEQLATLRAMFQDTEVAFRETCNDRINFLSVNFLLFKFCELLGWNSYLSLIPLLKSSSKLYDHDNKWSSMCRHLGWHFVKTRVPPRCLI</sequence>
<evidence type="ECO:0000313" key="1">
    <source>
        <dbReference type="EMBL" id="KAI9549660.1"/>
    </source>
</evidence>
<dbReference type="EMBL" id="WJBH02000290">
    <property type="protein sequence ID" value="KAI9549660.1"/>
    <property type="molecule type" value="Genomic_DNA"/>
</dbReference>
<dbReference type="InterPro" id="IPR007031">
    <property type="entry name" value="Poxvirus_VLTF3"/>
</dbReference>
<reference evidence="1" key="1">
    <citation type="submission" date="2022-05" db="EMBL/GenBank/DDBJ databases">
        <title>A multi-omics perspective on studying reproductive biology in Daphnia sinensis.</title>
        <authorList>
            <person name="Jia J."/>
        </authorList>
    </citation>
    <scope>NUCLEOTIDE SEQUENCE</scope>
    <source>
        <strain evidence="1">WSL</strain>
    </source>
</reference>
<dbReference type="GO" id="GO:0046782">
    <property type="term" value="P:regulation of viral transcription"/>
    <property type="evidence" value="ECO:0007669"/>
    <property type="project" value="InterPro"/>
</dbReference>
<dbReference type="Proteomes" id="UP000820818">
    <property type="component" value="Unassembled WGS sequence"/>
</dbReference>
<gene>
    <name evidence="1" type="ORF">GHT06_003846</name>
</gene>
<dbReference type="AlphaFoldDB" id="A0AAD5PNJ8"/>
<organism evidence="1 2">
    <name type="scientific">Daphnia sinensis</name>
    <dbReference type="NCBI Taxonomy" id="1820382"/>
    <lineage>
        <taxon>Eukaryota</taxon>
        <taxon>Metazoa</taxon>
        <taxon>Ecdysozoa</taxon>
        <taxon>Arthropoda</taxon>
        <taxon>Crustacea</taxon>
        <taxon>Branchiopoda</taxon>
        <taxon>Diplostraca</taxon>
        <taxon>Cladocera</taxon>
        <taxon>Anomopoda</taxon>
        <taxon>Daphniidae</taxon>
        <taxon>Daphnia</taxon>
        <taxon>Daphnia similis group</taxon>
    </lineage>
</organism>
<dbReference type="Pfam" id="PF04947">
    <property type="entry name" value="Pox_VLTF3"/>
    <property type="match status" value="1"/>
</dbReference>
<keyword evidence="2" id="KW-1185">Reference proteome</keyword>